<sequence length="59" mass="6521">MSNFRWSQDLGMHPQLPDMAAGRASRRVPWEQGLGSGMRGRYHRVGGPPARGHRALPGL</sequence>
<feature type="region of interest" description="Disordered" evidence="1">
    <location>
        <begin position="1"/>
        <end position="59"/>
    </location>
</feature>
<evidence type="ECO:0000313" key="2">
    <source>
        <dbReference type="EMBL" id="CAD7267269.1"/>
    </source>
</evidence>
<organism evidence="2">
    <name type="scientific">Timema shepardi</name>
    <name type="common">Walking stick</name>
    <dbReference type="NCBI Taxonomy" id="629360"/>
    <lineage>
        <taxon>Eukaryota</taxon>
        <taxon>Metazoa</taxon>
        <taxon>Ecdysozoa</taxon>
        <taxon>Arthropoda</taxon>
        <taxon>Hexapoda</taxon>
        <taxon>Insecta</taxon>
        <taxon>Pterygota</taxon>
        <taxon>Neoptera</taxon>
        <taxon>Polyneoptera</taxon>
        <taxon>Phasmatodea</taxon>
        <taxon>Timematodea</taxon>
        <taxon>Timematoidea</taxon>
        <taxon>Timematidae</taxon>
        <taxon>Timema</taxon>
    </lineage>
</organism>
<name>A0A7R9B6D3_TIMSH</name>
<accession>A0A7R9B6D3</accession>
<evidence type="ECO:0000256" key="1">
    <source>
        <dbReference type="SAM" id="MobiDB-lite"/>
    </source>
</evidence>
<dbReference type="AlphaFoldDB" id="A0A7R9B6D3"/>
<gene>
    <name evidence="2" type="ORF">TSIB3V08_LOCUS11283</name>
</gene>
<reference evidence="2" key="1">
    <citation type="submission" date="2020-11" db="EMBL/GenBank/DDBJ databases">
        <authorList>
            <person name="Tran Van P."/>
        </authorList>
    </citation>
    <scope>NUCLEOTIDE SEQUENCE</scope>
</reference>
<protein>
    <submittedName>
        <fullName evidence="2">Uncharacterized protein</fullName>
    </submittedName>
</protein>
<proteinExistence type="predicted"/>
<dbReference type="EMBL" id="OC008780">
    <property type="protein sequence ID" value="CAD7267269.1"/>
    <property type="molecule type" value="Genomic_DNA"/>
</dbReference>